<dbReference type="SUPFAM" id="SSF52540">
    <property type="entry name" value="P-loop containing nucleoside triphosphate hydrolases"/>
    <property type="match status" value="1"/>
</dbReference>
<proteinExistence type="predicted"/>
<dbReference type="RefSeq" id="WP_119599435.1">
    <property type="nucleotide sequence ID" value="NZ_QXQA01000004.1"/>
</dbReference>
<dbReference type="EMBL" id="QXQA01000004">
    <property type="protein sequence ID" value="RIX53704.1"/>
    <property type="molecule type" value="Genomic_DNA"/>
</dbReference>
<dbReference type="AlphaFoldDB" id="A0A3A1UZK2"/>
<protein>
    <submittedName>
        <fullName evidence="1">Tunicamycin resistance protein</fullName>
    </submittedName>
</protein>
<dbReference type="Pfam" id="PF13671">
    <property type="entry name" value="AAA_33"/>
    <property type="match status" value="1"/>
</dbReference>
<reference evidence="1 2" key="1">
    <citation type="submission" date="2018-09" db="EMBL/GenBank/DDBJ databases">
        <title>Paenibacillus aracenensis nov. sp. isolated from a cave in southern Spain.</title>
        <authorList>
            <person name="Jurado V."/>
            <person name="Gutierrez-Patricio S."/>
            <person name="Gonzalez-Pimentel J.L."/>
            <person name="Miller A.Z."/>
            <person name="Laiz L."/>
            <person name="Saiz-Jimenez C."/>
        </authorList>
    </citation>
    <scope>NUCLEOTIDE SEQUENCE [LARGE SCALE GENOMIC DNA]</scope>
    <source>
        <strain evidence="1 2">DSM 22867</strain>
    </source>
</reference>
<dbReference type="InterPro" id="IPR027417">
    <property type="entry name" value="P-loop_NTPase"/>
</dbReference>
<organism evidence="1 2">
    <name type="scientific">Paenibacillus nanensis</name>
    <dbReference type="NCBI Taxonomy" id="393251"/>
    <lineage>
        <taxon>Bacteria</taxon>
        <taxon>Bacillati</taxon>
        <taxon>Bacillota</taxon>
        <taxon>Bacilli</taxon>
        <taxon>Bacillales</taxon>
        <taxon>Paenibacillaceae</taxon>
        <taxon>Paenibacillus</taxon>
    </lineage>
</organism>
<keyword evidence="2" id="KW-1185">Reference proteome</keyword>
<name>A0A3A1UZK2_9BACL</name>
<sequence length="197" mass="22335">MIIWLNGAFGAGKTQTAHELHNRLPGSFLYDPENVGYFLRKNIPDSMRSGDFQNLSAWRECNLSILRMLDAHHKGPIIVPMTLVVPSYFDEIVGELRRVGVDVQHFALCASKEVILKRLRKRGDGAQSWPALQADRCVEALLSPVFKHHILTDTLTISETAERIAAMAGLELIPDNRGKVRKAVDRIRTQVKHIRWF</sequence>
<dbReference type="Gene3D" id="3.40.50.300">
    <property type="entry name" value="P-loop containing nucleotide triphosphate hydrolases"/>
    <property type="match status" value="1"/>
</dbReference>
<gene>
    <name evidence="1" type="ORF">D3P08_09805</name>
</gene>
<dbReference type="OrthoDB" id="9799092at2"/>
<accession>A0A3A1UZK2</accession>
<dbReference type="Proteomes" id="UP000266482">
    <property type="component" value="Unassembled WGS sequence"/>
</dbReference>
<comment type="caution">
    <text evidence="1">The sequence shown here is derived from an EMBL/GenBank/DDBJ whole genome shotgun (WGS) entry which is preliminary data.</text>
</comment>
<evidence type="ECO:0000313" key="2">
    <source>
        <dbReference type="Proteomes" id="UP000266482"/>
    </source>
</evidence>
<evidence type="ECO:0000313" key="1">
    <source>
        <dbReference type="EMBL" id="RIX53704.1"/>
    </source>
</evidence>